<name>A0ABU0CB45_9BRAD</name>
<feature type="domain" description="YjiS-like" evidence="1">
    <location>
        <begin position="32"/>
        <end position="65"/>
    </location>
</feature>
<reference evidence="2 3" key="1">
    <citation type="submission" date="2023-07" db="EMBL/GenBank/DDBJ databases">
        <title>Genomic Encyclopedia of Type Strains, Phase IV (KMG-IV): sequencing the most valuable type-strain genomes for metagenomic binning, comparative biology and taxonomic classification.</title>
        <authorList>
            <person name="Goeker M."/>
        </authorList>
    </citation>
    <scope>NUCLEOTIDE SEQUENCE [LARGE SCALE GENOMIC DNA]</scope>
    <source>
        <strain evidence="2 3">DSM 11549</strain>
    </source>
</reference>
<comment type="caution">
    <text evidence="2">The sequence shown here is derived from an EMBL/GenBank/DDBJ whole genome shotgun (WGS) entry which is preliminary data.</text>
</comment>
<sequence length="75" mass="8655">MGSIATFSSVRLSRFHQAQLGMRIVVVRLSSRLALIMQRRRTRRALLSLTDDQLKDIGVSRADAYREGLRRPWDV</sequence>
<keyword evidence="3" id="KW-1185">Reference proteome</keyword>
<dbReference type="Pfam" id="PF06568">
    <property type="entry name" value="YjiS-like"/>
    <property type="match status" value="1"/>
</dbReference>
<dbReference type="Proteomes" id="UP001230253">
    <property type="component" value="Unassembled WGS sequence"/>
</dbReference>
<proteinExistence type="predicted"/>
<dbReference type="InterPro" id="IPR009506">
    <property type="entry name" value="YjiS-like"/>
</dbReference>
<dbReference type="EMBL" id="JAUSUK010000002">
    <property type="protein sequence ID" value="MDQ0326825.1"/>
    <property type="molecule type" value="Genomic_DNA"/>
</dbReference>
<evidence type="ECO:0000259" key="1">
    <source>
        <dbReference type="Pfam" id="PF06568"/>
    </source>
</evidence>
<organism evidence="2 3">
    <name type="scientific">Rhodopseudomonas julia</name>
    <dbReference type="NCBI Taxonomy" id="200617"/>
    <lineage>
        <taxon>Bacteria</taxon>
        <taxon>Pseudomonadati</taxon>
        <taxon>Pseudomonadota</taxon>
        <taxon>Alphaproteobacteria</taxon>
        <taxon>Hyphomicrobiales</taxon>
        <taxon>Nitrobacteraceae</taxon>
        <taxon>Rhodopseudomonas</taxon>
    </lineage>
</organism>
<evidence type="ECO:0000313" key="3">
    <source>
        <dbReference type="Proteomes" id="UP001230253"/>
    </source>
</evidence>
<accession>A0ABU0CB45</accession>
<protein>
    <submittedName>
        <fullName evidence="2">Uncharacterized protein YjiS (DUF1127 family)</fullName>
    </submittedName>
</protein>
<dbReference type="RefSeq" id="WP_307154950.1">
    <property type="nucleotide sequence ID" value="NZ_JAUSUK010000002.1"/>
</dbReference>
<evidence type="ECO:0000313" key="2">
    <source>
        <dbReference type="EMBL" id="MDQ0326825.1"/>
    </source>
</evidence>
<gene>
    <name evidence="2" type="ORF">J2R99_002694</name>
</gene>